<feature type="chain" id="PRO_5035834467" description="SH3 domain-containing protein" evidence="1">
    <location>
        <begin position="24"/>
        <end position="107"/>
    </location>
</feature>
<keyword evidence="3" id="KW-1185">Reference proteome</keyword>
<organism evidence="2 3">
    <name type="scientific">Ceratodon purpureus</name>
    <name type="common">Fire moss</name>
    <name type="synonym">Dicranum purpureum</name>
    <dbReference type="NCBI Taxonomy" id="3225"/>
    <lineage>
        <taxon>Eukaryota</taxon>
        <taxon>Viridiplantae</taxon>
        <taxon>Streptophyta</taxon>
        <taxon>Embryophyta</taxon>
        <taxon>Bryophyta</taxon>
        <taxon>Bryophytina</taxon>
        <taxon>Bryopsida</taxon>
        <taxon>Dicranidae</taxon>
        <taxon>Pseudoditrichales</taxon>
        <taxon>Ditrichaceae</taxon>
        <taxon>Ceratodon</taxon>
    </lineage>
</organism>
<accession>A0A8T0G4D3</accession>
<dbReference type="Proteomes" id="UP000822688">
    <property type="component" value="Chromosome 12"/>
</dbReference>
<evidence type="ECO:0000256" key="1">
    <source>
        <dbReference type="SAM" id="SignalP"/>
    </source>
</evidence>
<dbReference type="EMBL" id="CM026433">
    <property type="protein sequence ID" value="KAG0553307.1"/>
    <property type="molecule type" value="Genomic_DNA"/>
</dbReference>
<protein>
    <recommendedName>
        <fullName evidence="4">SH3 domain-containing protein</fullName>
    </recommendedName>
</protein>
<dbReference type="PROSITE" id="PS51257">
    <property type="entry name" value="PROKAR_LIPOPROTEIN"/>
    <property type="match status" value="1"/>
</dbReference>
<dbReference type="Gene3D" id="2.30.30.40">
    <property type="entry name" value="SH3 Domains"/>
    <property type="match status" value="1"/>
</dbReference>
<evidence type="ECO:0000313" key="2">
    <source>
        <dbReference type="EMBL" id="KAG0553307.1"/>
    </source>
</evidence>
<evidence type="ECO:0008006" key="4">
    <source>
        <dbReference type="Google" id="ProtNLM"/>
    </source>
</evidence>
<comment type="caution">
    <text evidence="2">The sequence shown here is derived from an EMBL/GenBank/DDBJ whole genome shotgun (WGS) entry which is preliminary data.</text>
</comment>
<proteinExistence type="predicted"/>
<name>A0A8T0G4D3_CERPU</name>
<feature type="signal peptide" evidence="1">
    <location>
        <begin position="1"/>
        <end position="23"/>
    </location>
</feature>
<gene>
    <name evidence="2" type="ORF">KC19_12G001000</name>
</gene>
<keyword evidence="1" id="KW-0732">Signal</keyword>
<dbReference type="AlphaFoldDB" id="A0A8T0G4D3"/>
<evidence type="ECO:0000313" key="3">
    <source>
        <dbReference type="Proteomes" id="UP000822688"/>
    </source>
</evidence>
<reference evidence="2" key="1">
    <citation type="submission" date="2020-06" db="EMBL/GenBank/DDBJ databases">
        <title>WGS assembly of Ceratodon purpureus strain R40.</title>
        <authorList>
            <person name="Carey S.B."/>
            <person name="Jenkins J."/>
            <person name="Shu S."/>
            <person name="Lovell J.T."/>
            <person name="Sreedasyam A."/>
            <person name="Maumus F."/>
            <person name="Tiley G.P."/>
            <person name="Fernandez-Pozo N."/>
            <person name="Barry K."/>
            <person name="Chen C."/>
            <person name="Wang M."/>
            <person name="Lipzen A."/>
            <person name="Daum C."/>
            <person name="Saski C.A."/>
            <person name="Payton A.C."/>
            <person name="Mcbreen J.C."/>
            <person name="Conrad R.E."/>
            <person name="Kollar L.M."/>
            <person name="Olsson S."/>
            <person name="Huttunen S."/>
            <person name="Landis J.B."/>
            <person name="Wickett N.J."/>
            <person name="Johnson M.G."/>
            <person name="Rensing S.A."/>
            <person name="Grimwood J."/>
            <person name="Schmutz J."/>
            <person name="Mcdaniel S.F."/>
        </authorList>
    </citation>
    <scope>NUCLEOTIDE SEQUENCE</scope>
    <source>
        <strain evidence="2">R40</strain>
    </source>
</reference>
<sequence length="107" mass="11394">MGEKASVLLVVVLVLSCFACTSCITGTILNRTLLQLGPGAGQTVLTTLLPSDIVDVSCRTQDALVYDDPWWLKVTYTPPNGSTTTGWVADYYVDCGNVGNCNVTQCS</sequence>